<dbReference type="InterPro" id="IPR036941">
    <property type="entry name" value="Rcpt_L-dom_sf"/>
</dbReference>
<comment type="subcellular location">
    <subcellularLocation>
        <location evidence="1">Secreted</location>
        <location evidence="1">Cell wall</location>
    </subcellularLocation>
</comment>
<dbReference type="VEuPathDB" id="FungiDB:BCV72DRAFT_252244"/>
<dbReference type="OMA" id="WANNITF"/>
<dbReference type="GO" id="GO:0009277">
    <property type="term" value="C:fungal-type cell wall"/>
    <property type="evidence" value="ECO:0007669"/>
    <property type="project" value="TreeGrafter"/>
</dbReference>
<evidence type="ECO:0008006" key="9">
    <source>
        <dbReference type="Google" id="ProtNLM"/>
    </source>
</evidence>
<dbReference type="Gene3D" id="3.80.20.20">
    <property type="entry name" value="Receptor L-domain"/>
    <property type="match status" value="1"/>
</dbReference>
<reference evidence="7 8" key="1">
    <citation type="journal article" date="2016" name="Proc. Natl. Acad. Sci. U.S.A.">
        <title>Lipid metabolic changes in an early divergent fungus govern the establishment of a mutualistic symbiosis with endobacteria.</title>
        <authorList>
            <person name="Lastovetsky O.A."/>
            <person name="Gaspar M.L."/>
            <person name="Mondo S.J."/>
            <person name="LaButti K.M."/>
            <person name="Sandor L."/>
            <person name="Grigoriev I.V."/>
            <person name="Henry S.A."/>
            <person name="Pawlowska T.E."/>
        </authorList>
    </citation>
    <scope>NUCLEOTIDE SEQUENCE [LARGE SCALE GENOMIC DNA]</scope>
    <source>
        <strain evidence="7 8">ATCC 11559</strain>
    </source>
</reference>
<keyword evidence="5" id="KW-0325">Glycoprotein</keyword>
<dbReference type="AlphaFoldDB" id="A0A1X0RVY1"/>
<keyword evidence="2" id="KW-0134">Cell wall</keyword>
<dbReference type="SUPFAM" id="SSF52058">
    <property type="entry name" value="L domain-like"/>
    <property type="match status" value="2"/>
</dbReference>
<dbReference type="PANTHER" id="PTHR31018">
    <property type="entry name" value="SPORULATION-SPECIFIC PROTEIN-RELATED"/>
    <property type="match status" value="1"/>
</dbReference>
<dbReference type="GO" id="GO:0009986">
    <property type="term" value="C:cell surface"/>
    <property type="evidence" value="ECO:0007669"/>
    <property type="project" value="TreeGrafter"/>
</dbReference>
<sequence>MKINTTLGLLASTILLWVQQTSAASCQGELKVTTQLDMDKARSCKTYNGNIVVDNTGVGSLTLNGVELLEGDLIVTSNDALQSFSMPKLQGVNGELKFANNKILGSLDMRELYAVRSLEVSVHPALNELKFPKGLTEAEKITITDTTVTKVDGLKMNSARDIYISNNIYLKTFALPNVTTLNNVLISANSPTLQVDLSKIQGMHEATFRNVAGLNLDGLVKVAGDMSFISNSFETLDLPSVTEILGTLTLQDNLQLNNLSMAKLSHLGGALSVSGNTKLASIQAFANLQQVDGTLDIIGGFDEMQLPAISDIRGGLNVQTSSSTFSCDAMNKLKNGVIKGNTFTCKSAVAHPKSGIRGGKNGKGGSSDSDNFEGAASAINVGYYLAVGAVLTTLFMV</sequence>
<dbReference type="GO" id="GO:0005886">
    <property type="term" value="C:plasma membrane"/>
    <property type="evidence" value="ECO:0007669"/>
    <property type="project" value="TreeGrafter"/>
</dbReference>
<proteinExistence type="predicted"/>
<evidence type="ECO:0000256" key="6">
    <source>
        <dbReference type="SAM" id="SignalP"/>
    </source>
</evidence>
<evidence type="ECO:0000313" key="7">
    <source>
        <dbReference type="EMBL" id="ORE16159.1"/>
    </source>
</evidence>
<gene>
    <name evidence="7" type="ORF">BCV71DRAFT_218445</name>
</gene>
<accession>A0A1X0RVY1</accession>
<evidence type="ECO:0000256" key="5">
    <source>
        <dbReference type="ARBA" id="ARBA00023180"/>
    </source>
</evidence>
<evidence type="ECO:0000256" key="1">
    <source>
        <dbReference type="ARBA" id="ARBA00004191"/>
    </source>
</evidence>
<dbReference type="EMBL" id="KV921395">
    <property type="protein sequence ID" value="ORE16159.1"/>
    <property type="molecule type" value="Genomic_DNA"/>
</dbReference>
<keyword evidence="3" id="KW-0964">Secreted</keyword>
<dbReference type="Proteomes" id="UP000242381">
    <property type="component" value="Unassembled WGS sequence"/>
</dbReference>
<evidence type="ECO:0000256" key="4">
    <source>
        <dbReference type="ARBA" id="ARBA00022729"/>
    </source>
</evidence>
<dbReference type="VEuPathDB" id="FungiDB:BCV72DRAFT_234052"/>
<organism evidence="7 8">
    <name type="scientific">Rhizopus microsporus</name>
    <dbReference type="NCBI Taxonomy" id="58291"/>
    <lineage>
        <taxon>Eukaryota</taxon>
        <taxon>Fungi</taxon>
        <taxon>Fungi incertae sedis</taxon>
        <taxon>Mucoromycota</taxon>
        <taxon>Mucoromycotina</taxon>
        <taxon>Mucoromycetes</taxon>
        <taxon>Mucorales</taxon>
        <taxon>Mucorineae</taxon>
        <taxon>Rhizopodaceae</taxon>
        <taxon>Rhizopus</taxon>
    </lineage>
</organism>
<dbReference type="GO" id="GO:0031505">
    <property type="term" value="P:fungal-type cell wall organization"/>
    <property type="evidence" value="ECO:0007669"/>
    <property type="project" value="TreeGrafter"/>
</dbReference>
<evidence type="ECO:0000256" key="2">
    <source>
        <dbReference type="ARBA" id="ARBA00022512"/>
    </source>
</evidence>
<feature type="signal peptide" evidence="6">
    <location>
        <begin position="1"/>
        <end position="23"/>
    </location>
</feature>
<dbReference type="PROSITE" id="PS51257">
    <property type="entry name" value="PROKAR_LIPOPROTEIN"/>
    <property type="match status" value="1"/>
</dbReference>
<dbReference type="InterPro" id="IPR051648">
    <property type="entry name" value="CWI-Assembly_Regulator"/>
</dbReference>
<feature type="chain" id="PRO_5012416668" description="RNI-like protein" evidence="6">
    <location>
        <begin position="24"/>
        <end position="397"/>
    </location>
</feature>
<evidence type="ECO:0000313" key="8">
    <source>
        <dbReference type="Proteomes" id="UP000242381"/>
    </source>
</evidence>
<keyword evidence="4 6" id="KW-0732">Signal</keyword>
<evidence type="ECO:0000256" key="3">
    <source>
        <dbReference type="ARBA" id="ARBA00022525"/>
    </source>
</evidence>
<dbReference type="PANTHER" id="PTHR31018:SF3">
    <property type="entry name" value="RECEPTOR PROTEIN-TYROSINE KINASE"/>
    <property type="match status" value="1"/>
</dbReference>
<name>A0A1X0RVY1_RHIZD</name>
<protein>
    <recommendedName>
        <fullName evidence="9">RNI-like protein</fullName>
    </recommendedName>
</protein>